<feature type="compositionally biased region" description="Basic and acidic residues" evidence="3">
    <location>
        <begin position="752"/>
        <end position="776"/>
    </location>
</feature>
<protein>
    <submittedName>
        <fullName evidence="5">Alpha-taxilin isoform X1</fullName>
    </submittedName>
</protein>
<feature type="compositionally biased region" description="Polar residues" evidence="3">
    <location>
        <begin position="496"/>
        <end position="509"/>
    </location>
</feature>
<gene>
    <name evidence="5" type="primary">LOC107069048</name>
</gene>
<evidence type="ECO:0000313" key="5">
    <source>
        <dbReference type="RefSeq" id="XP_015181469.1"/>
    </source>
</evidence>
<dbReference type="PANTHER" id="PTHR16127:SF13">
    <property type="entry name" value="GH01188P"/>
    <property type="match status" value="1"/>
</dbReference>
<evidence type="ECO:0000256" key="3">
    <source>
        <dbReference type="SAM" id="MobiDB-lite"/>
    </source>
</evidence>
<feature type="region of interest" description="Disordered" evidence="3">
    <location>
        <begin position="630"/>
        <end position="676"/>
    </location>
</feature>
<feature type="region of interest" description="Disordered" evidence="3">
    <location>
        <begin position="82"/>
        <end position="123"/>
    </location>
</feature>
<feature type="region of interest" description="Disordered" evidence="3">
    <location>
        <begin position="576"/>
        <end position="603"/>
    </location>
</feature>
<accession>A0ABM1IMN2</accession>
<feature type="compositionally biased region" description="Basic and acidic residues" evidence="3">
    <location>
        <begin position="84"/>
        <end position="120"/>
    </location>
</feature>
<evidence type="ECO:0000256" key="1">
    <source>
        <dbReference type="ARBA" id="ARBA00009550"/>
    </source>
</evidence>
<sequence length="793" mass="92049">MDNVLRLRSCMPPLRESKFRIRFGVRTYSRNNKRDFSGERYLLFLALAVSFRVAIVSSSSSSPLLRERIVLLLREYNVPMMDDISDKNSNDENPTTEDKNEVKPIDRIKERKRPKEEKSKMKNVKKTGVHLLETVNDVQTLKEKLDVMSKKYSDMVDDNKRLLLNLKQSEKKVVLLLREKEQFQSERNKALLTRKRLENLCRELQKQNKTVKEECLSRLKKEEEKRKELSDNCKSILAHINQQMNLTHEKNEKMQEESLEMNKLFKSLCDQVAFKEQQLMQEHLRTKNELYVACNKLEEYKIEATVEKEVFLREKQQLLLTINEYRTRIDELQAAEAAMKTQLDLYTNKYDEFQNCLKRSNKVCGEFNEEMERMSKKILTLEKETSLWKQRWEQSNTVFVDMASQKQARDLELKKLKEKLALLQNLCRIFQQEKKSLVAQLNEKNAKTNNNSSKNDESPKNSKSKEKDHSKKESISSESNKSKEKDDHSKKESTSLENINEQLAPTNVVVSIEQRLETESNTNSTTEKKHEISEDEEMTNSTIQNCLLSSEPCSEDMDSSSQENRIEGQEKISSDVEMVEENSSQTQSSIVESSSVISTENINENEVVEMENEESIERISNMLCDNSTTEIKSSSENTVNESTVQISISKKEAVETEQQDTESSNQENSTEKLIDNIENKCTDVALSEIETETTIEQDRTTNLSEEDVIDKPLDLSNVELEIKLDDKLEEMNISVENIQEIEKPESEIIKDSTEVNPSLEKKVKTDMPCSKEDNKSTKQNVTTATKNVRRKKK</sequence>
<dbReference type="PANTHER" id="PTHR16127">
    <property type="entry name" value="TAXILIN"/>
    <property type="match status" value="1"/>
</dbReference>
<keyword evidence="4" id="KW-1185">Reference proteome</keyword>
<feature type="compositionally biased region" description="Low complexity" evidence="3">
    <location>
        <begin position="582"/>
        <end position="603"/>
    </location>
</feature>
<dbReference type="Proteomes" id="UP000694924">
    <property type="component" value="Unplaced"/>
</dbReference>
<name>A0ABM1IMN2_POLDO</name>
<keyword evidence="2" id="KW-0175">Coiled coil</keyword>
<feature type="compositionally biased region" description="Basic and acidic residues" evidence="3">
    <location>
        <begin position="454"/>
        <end position="494"/>
    </location>
</feature>
<proteinExistence type="inferred from homology"/>
<feature type="compositionally biased region" description="Polar residues" evidence="3">
    <location>
        <begin position="630"/>
        <end position="648"/>
    </location>
</feature>
<evidence type="ECO:0000313" key="4">
    <source>
        <dbReference type="Proteomes" id="UP000694924"/>
    </source>
</evidence>
<evidence type="ECO:0000256" key="2">
    <source>
        <dbReference type="SAM" id="Coils"/>
    </source>
</evidence>
<dbReference type="RefSeq" id="XP_015181469.1">
    <property type="nucleotide sequence ID" value="XM_015325983.1"/>
</dbReference>
<feature type="region of interest" description="Disordered" evidence="3">
    <location>
        <begin position="752"/>
        <end position="793"/>
    </location>
</feature>
<dbReference type="GeneID" id="107069048"/>
<organism evidence="4 5">
    <name type="scientific">Polistes dominula</name>
    <name type="common">European paper wasp</name>
    <name type="synonym">Vespa dominula</name>
    <dbReference type="NCBI Taxonomy" id="743375"/>
    <lineage>
        <taxon>Eukaryota</taxon>
        <taxon>Metazoa</taxon>
        <taxon>Ecdysozoa</taxon>
        <taxon>Arthropoda</taxon>
        <taxon>Hexapoda</taxon>
        <taxon>Insecta</taxon>
        <taxon>Pterygota</taxon>
        <taxon>Neoptera</taxon>
        <taxon>Endopterygota</taxon>
        <taxon>Hymenoptera</taxon>
        <taxon>Apocrita</taxon>
        <taxon>Aculeata</taxon>
        <taxon>Vespoidea</taxon>
        <taxon>Vespidae</taxon>
        <taxon>Polistinae</taxon>
        <taxon>Polistini</taxon>
        <taxon>Polistes</taxon>
    </lineage>
</organism>
<dbReference type="InterPro" id="IPR026183">
    <property type="entry name" value="Taxilin_fam"/>
</dbReference>
<feature type="coiled-coil region" evidence="2">
    <location>
        <begin position="159"/>
        <end position="257"/>
    </location>
</feature>
<feature type="region of interest" description="Disordered" evidence="3">
    <location>
        <begin position="443"/>
        <end position="540"/>
    </location>
</feature>
<comment type="similarity">
    <text evidence="1">Belongs to the taxilin family.</text>
</comment>
<dbReference type="Pfam" id="PF09728">
    <property type="entry name" value="Taxilin"/>
    <property type="match status" value="1"/>
</dbReference>
<reference evidence="5" key="1">
    <citation type="submission" date="2025-08" db="UniProtKB">
        <authorList>
            <consortium name="RefSeq"/>
        </authorList>
    </citation>
    <scope>IDENTIFICATION</scope>
    <source>
        <tissue evidence="5">Whole body</tissue>
    </source>
</reference>
<feature type="compositionally biased region" description="Polar residues" evidence="3">
    <location>
        <begin position="777"/>
        <end position="786"/>
    </location>
</feature>